<dbReference type="AlphaFoldDB" id="A0A5N1IB88"/>
<dbReference type="RefSeq" id="WP_006588074.1">
    <property type="nucleotide sequence ID" value="NZ_CATOUV010000001.1"/>
</dbReference>
<dbReference type="Proteomes" id="UP001385848">
    <property type="component" value="Unassembled WGS sequence"/>
</dbReference>
<dbReference type="OrthoDB" id="2304952at2"/>
<sequence length="277" mass="31917">MTNLSQKNLINLANESIENKDLTQAEEYLEEALNLSYDENISKSLVKVYLSDNKEDQAYDLVKEEPDLFSDSEIFSLYLETLARNNYFIEFLQLKKLLDNPKIKEVVPEKLEKQMKIMQAFKKKSVIRQKDYQSLFKLNLTNFVNFSKSILIDPSQSFALRLAICEDLVKLKMDENIPIIVLDQMTAFNPSLTPLLAKNTVYQEIISSIGDRLSKNPSILPTVLSETNLLLGTIYPKIDDFVDEPDSFSKDLVNFVLERNGGEHQEILTKIYQNISR</sequence>
<evidence type="ECO:0000313" key="4">
    <source>
        <dbReference type="Proteomes" id="UP001385848"/>
    </source>
</evidence>
<organism evidence="1 3">
    <name type="scientific">Lactobacillus jensenii</name>
    <dbReference type="NCBI Taxonomy" id="109790"/>
    <lineage>
        <taxon>Bacteria</taxon>
        <taxon>Bacillati</taxon>
        <taxon>Bacillota</taxon>
        <taxon>Bacilli</taxon>
        <taxon>Lactobacillales</taxon>
        <taxon>Lactobacillaceae</taxon>
        <taxon>Lactobacillus</taxon>
    </lineage>
</organism>
<gene>
    <name evidence="2" type="ORF">AAC431_01440</name>
    <name evidence="1" type="ORF">F6H94_04375</name>
</gene>
<dbReference type="Proteomes" id="UP000327236">
    <property type="component" value="Unassembled WGS sequence"/>
</dbReference>
<reference evidence="1 3" key="1">
    <citation type="submission" date="2019-09" db="EMBL/GenBank/DDBJ databases">
        <title>Draft genome sequence assemblies of isolates from the urinary tract.</title>
        <authorList>
            <person name="Mores C.R."/>
            <person name="Putonti C."/>
            <person name="Wolfe A.J."/>
        </authorList>
    </citation>
    <scope>NUCLEOTIDE SEQUENCE [LARGE SCALE GENOMIC DNA]</scope>
    <source>
        <strain evidence="1 3">UMB246</strain>
    </source>
</reference>
<dbReference type="EMBL" id="JBBVUL010000002">
    <property type="protein sequence ID" value="MEL0564590.1"/>
    <property type="molecule type" value="Genomic_DNA"/>
</dbReference>
<name>A0A5N1IB88_LACJE</name>
<keyword evidence="4" id="KW-1185">Reference proteome</keyword>
<reference evidence="2 4" key="2">
    <citation type="submission" date="2024-04" db="EMBL/GenBank/DDBJ databases">
        <title>Three lactobacilli isolated from voided urine samples from females with type 2 diabetes.</title>
        <authorList>
            <person name="Kula A."/>
            <person name="Stegman N."/>
            <person name="Putonti C."/>
        </authorList>
    </citation>
    <scope>NUCLEOTIDE SEQUENCE [LARGE SCALE GENOMIC DNA]</scope>
    <source>
        <strain evidence="2 4">1855</strain>
    </source>
</reference>
<evidence type="ECO:0008006" key="5">
    <source>
        <dbReference type="Google" id="ProtNLM"/>
    </source>
</evidence>
<proteinExistence type="predicted"/>
<accession>A0A5N1IB88</accession>
<comment type="caution">
    <text evidence="1">The sequence shown here is derived from an EMBL/GenBank/DDBJ whole genome shotgun (WGS) entry which is preliminary data.</text>
</comment>
<dbReference type="GeneID" id="31743200"/>
<protein>
    <recommendedName>
        <fullName evidence="5">Tetratricopeptide repeat protein</fullName>
    </recommendedName>
</protein>
<evidence type="ECO:0000313" key="1">
    <source>
        <dbReference type="EMBL" id="KAA9322852.1"/>
    </source>
</evidence>
<dbReference type="KEGG" id="lje:BUE77_05660"/>
<evidence type="ECO:0000313" key="3">
    <source>
        <dbReference type="Proteomes" id="UP000327236"/>
    </source>
</evidence>
<evidence type="ECO:0000313" key="2">
    <source>
        <dbReference type="EMBL" id="MEL0564590.1"/>
    </source>
</evidence>
<dbReference type="EMBL" id="VYWW01000015">
    <property type="protein sequence ID" value="KAA9322852.1"/>
    <property type="molecule type" value="Genomic_DNA"/>
</dbReference>